<dbReference type="PANTHER" id="PTHR28434:SF1">
    <property type="entry name" value="PROTEIN C3ORF33"/>
    <property type="match status" value="1"/>
</dbReference>
<proteinExistence type="predicted"/>
<sequence length="270" mass="31511">MFARLLSAAPVQPRPTAHITQYSRTDDDDDDEEEEIPTNFIRTCAIYVDDHMNVFRLVPYVVGAVALGTIAKSIALFRQFRHVSEIPKRFIDNHVQLAGQIRHCHNNGTLDVEHIPIGNLIEALRLTSRFGVLKKSDPGFLKVRLAGIKLEEVVGVPWIQAECDRRYIWFRMLRVNPENPDTLDCIIQTRNPWFAFKKDCFNAELVREGLATVTPMEEFKDCKDREYLKFMKQLRKAEQPKQNIFVRVLRSPLTLWEYLKNRRQTRESEV</sequence>
<dbReference type="InParanoid" id="A0A1S3JAG8"/>
<dbReference type="OrthoDB" id="6220511at2759"/>
<dbReference type="GeneID" id="106171548"/>
<dbReference type="GO" id="GO:0005615">
    <property type="term" value="C:extracellular space"/>
    <property type="evidence" value="ECO:0007669"/>
    <property type="project" value="TreeGrafter"/>
</dbReference>
<evidence type="ECO:0000313" key="2">
    <source>
        <dbReference type="Proteomes" id="UP000085678"/>
    </source>
</evidence>
<dbReference type="STRING" id="7574.A0A1S3JAG8"/>
<accession>A0A1S3JAG8</accession>
<evidence type="ECO:0000256" key="1">
    <source>
        <dbReference type="SAM" id="MobiDB-lite"/>
    </source>
</evidence>
<dbReference type="InterPro" id="IPR042421">
    <property type="entry name" value="C3orf33-like"/>
</dbReference>
<dbReference type="RefSeq" id="XP_013407400.1">
    <property type="nucleotide sequence ID" value="XM_013551946.1"/>
</dbReference>
<keyword evidence="2" id="KW-1185">Reference proteome</keyword>
<dbReference type="KEGG" id="lak:106171548"/>
<gene>
    <name evidence="3" type="primary">LOC106171548</name>
</gene>
<reference evidence="3" key="1">
    <citation type="submission" date="2025-08" db="UniProtKB">
        <authorList>
            <consortium name="RefSeq"/>
        </authorList>
    </citation>
    <scope>IDENTIFICATION</scope>
    <source>
        <tissue evidence="3">Gonads</tissue>
    </source>
</reference>
<evidence type="ECO:0000313" key="3">
    <source>
        <dbReference type="RefSeq" id="XP_013407400.1"/>
    </source>
</evidence>
<feature type="region of interest" description="Disordered" evidence="1">
    <location>
        <begin position="1"/>
        <end position="33"/>
    </location>
</feature>
<protein>
    <submittedName>
        <fullName evidence="3">Uncharacterized protein LOC106171548 isoform X1</fullName>
    </submittedName>
</protein>
<name>A0A1S3JAG8_LINAN</name>
<dbReference type="AlphaFoldDB" id="A0A1S3JAG8"/>
<dbReference type="Proteomes" id="UP000085678">
    <property type="component" value="Unplaced"/>
</dbReference>
<dbReference type="PANTHER" id="PTHR28434">
    <property type="entry name" value="PROTEIN C3ORF33"/>
    <property type="match status" value="1"/>
</dbReference>
<organism evidence="2 3">
    <name type="scientific">Lingula anatina</name>
    <name type="common">Brachiopod</name>
    <name type="synonym">Lingula unguis</name>
    <dbReference type="NCBI Taxonomy" id="7574"/>
    <lineage>
        <taxon>Eukaryota</taxon>
        <taxon>Metazoa</taxon>
        <taxon>Spiralia</taxon>
        <taxon>Lophotrochozoa</taxon>
        <taxon>Brachiopoda</taxon>
        <taxon>Linguliformea</taxon>
        <taxon>Lingulata</taxon>
        <taxon>Lingulida</taxon>
        <taxon>Linguloidea</taxon>
        <taxon>Lingulidae</taxon>
        <taxon>Lingula</taxon>
    </lineage>
</organism>